<dbReference type="InterPro" id="IPR018247">
    <property type="entry name" value="EF_Hand_1_Ca_BS"/>
</dbReference>
<dbReference type="GO" id="GO:0000272">
    <property type="term" value="P:polysaccharide catabolic process"/>
    <property type="evidence" value="ECO:0007669"/>
    <property type="project" value="InterPro"/>
</dbReference>
<proteinExistence type="predicted"/>
<reference evidence="2 3" key="1">
    <citation type="submission" date="2013-07" db="EMBL/GenBank/DDBJ databases">
        <authorList>
            <person name="Weinstock G."/>
            <person name="Sodergren E."/>
            <person name="Wylie T."/>
            <person name="Fulton L."/>
            <person name="Fulton R."/>
            <person name="Fronick C."/>
            <person name="O'Laughlin M."/>
            <person name="Godfrey J."/>
            <person name="Miner T."/>
            <person name="Herter B."/>
            <person name="Appelbaum E."/>
            <person name="Cordes M."/>
            <person name="Lek S."/>
            <person name="Wollam A."/>
            <person name="Pepin K.H."/>
            <person name="Palsikar V.B."/>
            <person name="Mitreva M."/>
            <person name="Wilson R.K."/>
        </authorList>
    </citation>
    <scope>NUCLEOTIDE SEQUENCE [LARGE SCALE GENOMIC DNA]</scope>
    <source>
        <strain evidence="2 3">ATCC 27760</strain>
    </source>
</reference>
<dbReference type="AlphaFoldDB" id="U2LKN3"/>
<dbReference type="CDD" id="cd14256">
    <property type="entry name" value="Dockerin_I"/>
    <property type="match status" value="1"/>
</dbReference>
<sequence>MTKYKKTIIIKLDKCLSKRQEFIAFSTRKGLLLMKMRKGISAVLAGVMALAALPVSAMSASAEGAYALGDVDMDGFITGHDAAMVTHALYVDNEALTAEQLRLADVNGDGVVNQSDADWIHENQVYALGQIDVFTMNACTIYEQSYTIARMGAGKARPLEKGVALLENGYYEDALPEVCYNLMDVNGDGVLDNEDVFVTVLDVALRGACEMDTIYFTEKRYDLGEDLVLAWVDADAAGERENVWDQIKAGVEHSIRYGVENA</sequence>
<dbReference type="PROSITE" id="PS00018">
    <property type="entry name" value="EF_HAND_1"/>
    <property type="match status" value="1"/>
</dbReference>
<dbReference type="STRING" id="411473.RUMCAL_03265"/>
<accession>U2LKN3</accession>
<evidence type="ECO:0000313" key="3">
    <source>
        <dbReference type="Proteomes" id="UP000016662"/>
    </source>
</evidence>
<gene>
    <name evidence="2" type="ORF">RUMCAL_03265</name>
</gene>
<dbReference type="InterPro" id="IPR016134">
    <property type="entry name" value="Dockerin_dom"/>
</dbReference>
<dbReference type="GO" id="GO:0004553">
    <property type="term" value="F:hydrolase activity, hydrolyzing O-glycosyl compounds"/>
    <property type="evidence" value="ECO:0007669"/>
    <property type="project" value="InterPro"/>
</dbReference>
<comment type="caution">
    <text evidence="2">The sequence shown here is derived from an EMBL/GenBank/DDBJ whole genome shotgun (WGS) entry which is preliminary data.</text>
</comment>
<dbReference type="Gene3D" id="1.10.1330.10">
    <property type="entry name" value="Dockerin domain"/>
    <property type="match status" value="1"/>
</dbReference>
<dbReference type="EMBL" id="AWVF01000436">
    <property type="protein sequence ID" value="ERJ87668.1"/>
    <property type="molecule type" value="Genomic_DNA"/>
</dbReference>
<evidence type="ECO:0000259" key="1">
    <source>
        <dbReference type="PROSITE" id="PS51766"/>
    </source>
</evidence>
<dbReference type="Pfam" id="PF00404">
    <property type="entry name" value="Dockerin_1"/>
    <property type="match status" value="1"/>
</dbReference>
<dbReference type="PATRIC" id="fig|411473.3.peg.2738"/>
<keyword evidence="3" id="KW-1185">Reference proteome</keyword>
<dbReference type="InterPro" id="IPR002105">
    <property type="entry name" value="Dockerin_1_rpt"/>
</dbReference>
<dbReference type="Proteomes" id="UP000016662">
    <property type="component" value="Unassembled WGS sequence"/>
</dbReference>
<evidence type="ECO:0000313" key="2">
    <source>
        <dbReference type="EMBL" id="ERJ87668.1"/>
    </source>
</evidence>
<dbReference type="PROSITE" id="PS51766">
    <property type="entry name" value="DOCKERIN"/>
    <property type="match status" value="1"/>
</dbReference>
<dbReference type="HOGENOM" id="CLU_1061240_0_0_9"/>
<dbReference type="InterPro" id="IPR036439">
    <property type="entry name" value="Dockerin_dom_sf"/>
</dbReference>
<dbReference type="SUPFAM" id="SSF63446">
    <property type="entry name" value="Type I dockerin domain"/>
    <property type="match status" value="1"/>
</dbReference>
<organism evidence="2 3">
    <name type="scientific">Ruminococcus callidus ATCC 27760</name>
    <dbReference type="NCBI Taxonomy" id="411473"/>
    <lineage>
        <taxon>Bacteria</taxon>
        <taxon>Bacillati</taxon>
        <taxon>Bacillota</taxon>
        <taxon>Clostridia</taxon>
        <taxon>Eubacteriales</taxon>
        <taxon>Oscillospiraceae</taxon>
        <taxon>Ruminococcus</taxon>
    </lineage>
</organism>
<protein>
    <submittedName>
        <fullName evidence="2">Dockerin type I repeat-containing domain protein</fullName>
    </submittedName>
</protein>
<name>U2LKN3_9FIRM</name>
<feature type="domain" description="Dockerin" evidence="1">
    <location>
        <begin position="64"/>
        <end position="133"/>
    </location>
</feature>